<evidence type="ECO:0000313" key="14">
    <source>
        <dbReference type="EMBL" id="MFD0870035.1"/>
    </source>
</evidence>
<dbReference type="EMBL" id="JBHTIU010000039">
    <property type="protein sequence ID" value="MFD0870035.1"/>
    <property type="molecule type" value="Genomic_DNA"/>
</dbReference>
<evidence type="ECO:0000256" key="6">
    <source>
        <dbReference type="ARBA" id="ARBA00023002"/>
    </source>
</evidence>
<dbReference type="GO" id="GO:0140824">
    <property type="term" value="F:thioredoxin-dependent peroxiredoxin activity"/>
    <property type="evidence" value="ECO:0007669"/>
    <property type="project" value="UniProtKB-EC"/>
</dbReference>
<protein>
    <recommendedName>
        <fullName evidence="3">thioredoxin-dependent peroxiredoxin</fullName>
        <ecNumber evidence="3">1.11.1.24</ecNumber>
    </recommendedName>
    <alternativeName>
        <fullName evidence="11">Bacterioferritin comigratory protein</fullName>
    </alternativeName>
    <alternativeName>
        <fullName evidence="9">Thioredoxin peroxidase</fullName>
    </alternativeName>
</protein>
<dbReference type="InterPro" id="IPR013766">
    <property type="entry name" value="Thioredoxin_domain"/>
</dbReference>
<comment type="catalytic activity">
    <reaction evidence="12">
        <text>a hydroperoxide + [thioredoxin]-dithiol = an alcohol + [thioredoxin]-disulfide + H2O</text>
        <dbReference type="Rhea" id="RHEA:62620"/>
        <dbReference type="Rhea" id="RHEA-COMP:10698"/>
        <dbReference type="Rhea" id="RHEA-COMP:10700"/>
        <dbReference type="ChEBI" id="CHEBI:15377"/>
        <dbReference type="ChEBI" id="CHEBI:29950"/>
        <dbReference type="ChEBI" id="CHEBI:30879"/>
        <dbReference type="ChEBI" id="CHEBI:35924"/>
        <dbReference type="ChEBI" id="CHEBI:50058"/>
        <dbReference type="EC" id="1.11.1.24"/>
    </reaction>
</comment>
<gene>
    <name evidence="14" type="ORF">ACFQ03_12815</name>
</gene>
<evidence type="ECO:0000256" key="7">
    <source>
        <dbReference type="ARBA" id="ARBA00023157"/>
    </source>
</evidence>
<sequence length="153" mass="16774">MLSIGQPAPIFIAESTQGIIALNEYIGKRPIVLIFYPLDETPGCTAQLCAVRDAKEEYARYNALVVGINPASVAKHNKFAEHHGFDFPLIYDMGSKINEMYKVGKMLFGLLPQKRTVYVIGLDGKIAYAHRGSPSTEEILQAIAHPPGAEADE</sequence>
<keyword evidence="15" id="KW-1185">Reference proteome</keyword>
<evidence type="ECO:0000256" key="1">
    <source>
        <dbReference type="ARBA" id="ARBA00003330"/>
    </source>
</evidence>
<comment type="subunit">
    <text evidence="2">Monomer.</text>
</comment>
<dbReference type="PROSITE" id="PS51352">
    <property type="entry name" value="THIOREDOXIN_2"/>
    <property type="match status" value="1"/>
</dbReference>
<dbReference type="Proteomes" id="UP001597120">
    <property type="component" value="Unassembled WGS sequence"/>
</dbReference>
<dbReference type="InterPro" id="IPR000866">
    <property type="entry name" value="AhpC/TSA"/>
</dbReference>
<evidence type="ECO:0000256" key="12">
    <source>
        <dbReference type="ARBA" id="ARBA00049091"/>
    </source>
</evidence>
<dbReference type="InterPro" id="IPR024706">
    <property type="entry name" value="Peroxiredoxin_AhpC-typ"/>
</dbReference>
<evidence type="ECO:0000256" key="11">
    <source>
        <dbReference type="ARBA" id="ARBA00041373"/>
    </source>
</evidence>
<dbReference type="Pfam" id="PF00578">
    <property type="entry name" value="AhpC-TSA"/>
    <property type="match status" value="1"/>
</dbReference>
<dbReference type="EC" id="1.11.1.24" evidence="3"/>
<comment type="similarity">
    <text evidence="10">Belongs to the peroxiredoxin family. BCP/PrxQ subfamily.</text>
</comment>
<organism evidence="14 15">
    <name type="scientific">Paenibacillus residui</name>
    <dbReference type="NCBI Taxonomy" id="629724"/>
    <lineage>
        <taxon>Bacteria</taxon>
        <taxon>Bacillati</taxon>
        <taxon>Bacillota</taxon>
        <taxon>Bacilli</taxon>
        <taxon>Bacillales</taxon>
        <taxon>Paenibacillaceae</taxon>
        <taxon>Paenibacillus</taxon>
    </lineage>
</organism>
<dbReference type="PANTHER" id="PTHR42801:SF4">
    <property type="entry name" value="AHPC_TSA FAMILY PROTEIN"/>
    <property type="match status" value="1"/>
</dbReference>
<keyword evidence="6 14" id="KW-0560">Oxidoreductase</keyword>
<evidence type="ECO:0000256" key="5">
    <source>
        <dbReference type="ARBA" id="ARBA00022862"/>
    </source>
</evidence>
<feature type="domain" description="Thioredoxin" evidence="13">
    <location>
        <begin position="2"/>
        <end position="148"/>
    </location>
</feature>
<dbReference type="InterPro" id="IPR050924">
    <property type="entry name" value="Peroxiredoxin_BCP/PrxQ"/>
</dbReference>
<evidence type="ECO:0000256" key="2">
    <source>
        <dbReference type="ARBA" id="ARBA00011245"/>
    </source>
</evidence>
<keyword evidence="8" id="KW-0676">Redox-active center</keyword>
<evidence type="ECO:0000259" key="13">
    <source>
        <dbReference type="PROSITE" id="PS51352"/>
    </source>
</evidence>
<proteinExistence type="inferred from homology"/>
<evidence type="ECO:0000256" key="10">
    <source>
        <dbReference type="ARBA" id="ARBA00038489"/>
    </source>
</evidence>
<reference evidence="15" key="1">
    <citation type="journal article" date="2019" name="Int. J. Syst. Evol. Microbiol.">
        <title>The Global Catalogue of Microorganisms (GCM) 10K type strain sequencing project: providing services to taxonomists for standard genome sequencing and annotation.</title>
        <authorList>
            <consortium name="The Broad Institute Genomics Platform"/>
            <consortium name="The Broad Institute Genome Sequencing Center for Infectious Disease"/>
            <person name="Wu L."/>
            <person name="Ma J."/>
        </authorList>
    </citation>
    <scope>NUCLEOTIDE SEQUENCE [LARGE SCALE GENOMIC DNA]</scope>
    <source>
        <strain evidence="15">CCUG 57263</strain>
    </source>
</reference>
<comment type="function">
    <text evidence="1">Thiol-specific peroxidase that catalyzes the reduction of hydrogen peroxide and organic hydroperoxides to water and alcohols, respectively. Plays a role in cell protection against oxidative stress by detoxifying peroxides and as sensor of hydrogen peroxide-mediated signaling events.</text>
</comment>
<keyword evidence="5" id="KW-0049">Antioxidant</keyword>
<name>A0ABW3DDA1_9BACL</name>
<dbReference type="Gene3D" id="3.40.30.10">
    <property type="entry name" value="Glutaredoxin"/>
    <property type="match status" value="1"/>
</dbReference>
<evidence type="ECO:0000256" key="8">
    <source>
        <dbReference type="ARBA" id="ARBA00023284"/>
    </source>
</evidence>
<dbReference type="PIRSF" id="PIRSF000239">
    <property type="entry name" value="AHPC"/>
    <property type="match status" value="1"/>
</dbReference>
<comment type="caution">
    <text evidence="14">The sequence shown here is derived from an EMBL/GenBank/DDBJ whole genome shotgun (WGS) entry which is preliminary data.</text>
</comment>
<evidence type="ECO:0000256" key="3">
    <source>
        <dbReference type="ARBA" id="ARBA00013017"/>
    </source>
</evidence>
<dbReference type="CDD" id="cd03017">
    <property type="entry name" value="PRX_BCP"/>
    <property type="match status" value="1"/>
</dbReference>
<keyword evidence="7" id="KW-1015">Disulfide bond</keyword>
<dbReference type="SUPFAM" id="SSF52833">
    <property type="entry name" value="Thioredoxin-like"/>
    <property type="match status" value="1"/>
</dbReference>
<dbReference type="PANTHER" id="PTHR42801">
    <property type="entry name" value="THIOREDOXIN-DEPENDENT PEROXIDE REDUCTASE"/>
    <property type="match status" value="1"/>
</dbReference>
<evidence type="ECO:0000256" key="4">
    <source>
        <dbReference type="ARBA" id="ARBA00022559"/>
    </source>
</evidence>
<accession>A0ABW3DDA1</accession>
<dbReference type="RefSeq" id="WP_150959592.1">
    <property type="nucleotide sequence ID" value="NZ_JBHTIU010000039.1"/>
</dbReference>
<evidence type="ECO:0000256" key="9">
    <source>
        <dbReference type="ARBA" id="ARBA00032824"/>
    </source>
</evidence>
<keyword evidence="4 14" id="KW-0575">Peroxidase</keyword>
<dbReference type="InterPro" id="IPR036249">
    <property type="entry name" value="Thioredoxin-like_sf"/>
</dbReference>
<evidence type="ECO:0000313" key="15">
    <source>
        <dbReference type="Proteomes" id="UP001597120"/>
    </source>
</evidence>